<evidence type="ECO:0000256" key="1">
    <source>
        <dbReference type="ARBA" id="ARBA00007754"/>
    </source>
</evidence>
<keyword evidence="11" id="KW-1185">Reference proteome</keyword>
<dbReference type="SUPFAM" id="SSF51445">
    <property type="entry name" value="(Trans)glycosidases"/>
    <property type="match status" value="1"/>
</dbReference>
<name>A0A917JCM1_9SPHI</name>
<keyword evidence="3 4" id="KW-0326">Glycosidase</keyword>
<dbReference type="PIRSF" id="PIRSF018168">
    <property type="entry name" value="Mannan-1_4-beta-mannosidase"/>
    <property type="match status" value="1"/>
</dbReference>
<organism evidence="10 11">
    <name type="scientific">Mucilaginibacter galii</name>
    <dbReference type="NCBI Taxonomy" id="2005073"/>
    <lineage>
        <taxon>Bacteria</taxon>
        <taxon>Pseudomonadati</taxon>
        <taxon>Bacteroidota</taxon>
        <taxon>Sphingobacteriia</taxon>
        <taxon>Sphingobacteriales</taxon>
        <taxon>Sphingobacteriaceae</taxon>
        <taxon>Mucilaginibacter</taxon>
    </lineage>
</organism>
<comment type="caution">
    <text evidence="10">The sequence shown here is derived from an EMBL/GenBank/DDBJ whole genome shotgun (WGS) entry which is preliminary data.</text>
</comment>
<dbReference type="Pfam" id="PF02156">
    <property type="entry name" value="Glyco_hydro_26"/>
    <property type="match status" value="1"/>
</dbReference>
<dbReference type="EC" id="3.2.1.78" evidence="4"/>
<dbReference type="InterPro" id="IPR022790">
    <property type="entry name" value="GH26_dom"/>
</dbReference>
<dbReference type="Gene3D" id="3.20.20.80">
    <property type="entry name" value="Glycosidases"/>
    <property type="match status" value="1"/>
</dbReference>
<dbReference type="PROSITE" id="PS51764">
    <property type="entry name" value="GH26"/>
    <property type="match status" value="1"/>
</dbReference>
<keyword evidence="4" id="KW-0732">Signal</keyword>
<keyword evidence="2 4" id="KW-0378">Hydrolase</keyword>
<reference evidence="10" key="1">
    <citation type="journal article" date="2014" name="Int. J. Syst. Evol. Microbiol.">
        <title>Complete genome sequence of Corynebacterium casei LMG S-19264T (=DSM 44701T), isolated from a smear-ripened cheese.</title>
        <authorList>
            <consortium name="US DOE Joint Genome Institute (JGI-PGF)"/>
            <person name="Walter F."/>
            <person name="Albersmeier A."/>
            <person name="Kalinowski J."/>
            <person name="Ruckert C."/>
        </authorList>
    </citation>
    <scope>NUCLEOTIDE SEQUENCE</scope>
    <source>
        <strain evidence="10">CCM 8711</strain>
    </source>
</reference>
<feature type="domain" description="GH26" evidence="9">
    <location>
        <begin position="34"/>
        <end position="359"/>
    </location>
</feature>
<dbReference type="InterPro" id="IPR016714">
    <property type="entry name" value="MANB/E"/>
</dbReference>
<feature type="active site" description="Nucleophile" evidence="5 8">
    <location>
        <position position="293"/>
    </location>
</feature>
<feature type="signal peptide" evidence="4">
    <location>
        <begin position="1"/>
        <end position="22"/>
    </location>
</feature>
<accession>A0A917JCM1</accession>
<dbReference type="PANTHER" id="PTHR40079:SF4">
    <property type="entry name" value="GH26 DOMAIN-CONTAINING PROTEIN-RELATED"/>
    <property type="match status" value="1"/>
</dbReference>
<protein>
    <recommendedName>
        <fullName evidence="4">Mannan endo-1,4-beta-mannosidase</fullName>
        <ecNumber evidence="4">3.2.1.78</ecNumber>
    </recommendedName>
</protein>
<evidence type="ECO:0000313" key="10">
    <source>
        <dbReference type="EMBL" id="GGI52659.1"/>
    </source>
</evidence>
<feature type="active site" description="Proton donor" evidence="5 8">
    <location>
        <position position="188"/>
    </location>
</feature>
<feature type="chain" id="PRO_5038205354" description="Mannan endo-1,4-beta-mannosidase" evidence="4">
    <location>
        <begin position="23"/>
        <end position="381"/>
    </location>
</feature>
<dbReference type="InterPro" id="IPR017853">
    <property type="entry name" value="GH"/>
</dbReference>
<comment type="similarity">
    <text evidence="1 4 8">Belongs to the glycosyl hydrolase 26 family.</text>
</comment>
<dbReference type="GO" id="GO:0005576">
    <property type="term" value="C:extracellular region"/>
    <property type="evidence" value="ECO:0007669"/>
    <property type="project" value="UniProtKB-SubCell"/>
</dbReference>
<sequence length="381" mass="43811">MLTFPRYTFLMLLLLVPCLLKAQYTAPSDSLATTETRWLLGSMQRLQGAGVLFGHHDDTAYGVNWKFKDSSDIKSVTGSYPAVYGWDLSGIELDSTFDINRIPFTTQARLVREAYERGGINTFCWHMNNPVNGKTSWDTAAVVSYQILPGGEYHQKYLTWLDRAARYLSTLKGSGGEPIPILFRPFHEPNGDWFWWGYGNSNSKDFIELWHFTINYLRNTKKLHNLLVVYSAAEYDADTDLLERYPGDDYADFIGFDAYCFNDVQVYKKTMNRQLQILQQVAKEHHKLACIGETGYQGIPNANWWTDVLAPLLSQFNTLSYLLIWRNHGPEHYYAPYTGQVSAHNFKQFYTEGSAMFQQKLTPLAVYGPSHSLRYNRDSKP</sequence>
<dbReference type="GO" id="GO:0016985">
    <property type="term" value="F:mannan endo-1,4-beta-mannosidase activity"/>
    <property type="evidence" value="ECO:0007669"/>
    <property type="project" value="UniProtKB-UniRule"/>
</dbReference>
<feature type="binding site" evidence="6">
    <location>
        <position position="259"/>
    </location>
    <ligand>
        <name>substrate</name>
    </ligand>
</feature>
<dbReference type="InterPro" id="IPR000805">
    <property type="entry name" value="Glyco_hydro_26"/>
</dbReference>
<comment type="catalytic activity">
    <reaction evidence="4">
        <text>Random hydrolysis of (1-&gt;4)-beta-D-mannosidic linkages in mannans, galactomannans and glucomannans.</text>
        <dbReference type="EC" id="3.2.1.78"/>
    </reaction>
</comment>
<evidence type="ECO:0000259" key="9">
    <source>
        <dbReference type="PROSITE" id="PS51764"/>
    </source>
</evidence>
<feature type="binding site" evidence="6">
    <location>
        <position position="126"/>
    </location>
    <ligand>
        <name>substrate</name>
    </ligand>
</feature>
<evidence type="ECO:0000256" key="4">
    <source>
        <dbReference type="PIRNR" id="PIRNR018168"/>
    </source>
</evidence>
<evidence type="ECO:0000313" key="11">
    <source>
        <dbReference type="Proteomes" id="UP000662074"/>
    </source>
</evidence>
<dbReference type="EMBL" id="BMDO01000015">
    <property type="protein sequence ID" value="GGI52659.1"/>
    <property type="molecule type" value="Genomic_DNA"/>
</dbReference>
<feature type="site" description="Plays an important role in maintaining the position of the catalytic nucleophile" evidence="7">
    <location>
        <position position="187"/>
    </location>
</feature>
<dbReference type="Proteomes" id="UP000662074">
    <property type="component" value="Unassembled WGS sequence"/>
</dbReference>
<dbReference type="AlphaFoldDB" id="A0A917JCM1"/>
<dbReference type="PANTHER" id="PTHR40079">
    <property type="entry name" value="MANNAN ENDO-1,4-BETA-MANNOSIDASE E-RELATED"/>
    <property type="match status" value="1"/>
</dbReference>
<dbReference type="PRINTS" id="PR00739">
    <property type="entry name" value="GLHYDRLASE26"/>
</dbReference>
<dbReference type="RefSeq" id="WP_188418765.1">
    <property type="nucleotide sequence ID" value="NZ_BMDO01000015.1"/>
</dbReference>
<dbReference type="GO" id="GO:0006080">
    <property type="term" value="P:substituted mannan metabolic process"/>
    <property type="evidence" value="ECO:0007669"/>
    <property type="project" value="UniProtKB-UniRule"/>
</dbReference>
<evidence type="ECO:0000256" key="8">
    <source>
        <dbReference type="PROSITE-ProRule" id="PRU01100"/>
    </source>
</evidence>
<feature type="binding site" evidence="6">
    <location>
        <position position="193"/>
    </location>
    <ligand>
        <name>substrate</name>
    </ligand>
</feature>
<comment type="subcellular location">
    <subcellularLocation>
        <location evidence="4">Secreted</location>
    </subcellularLocation>
</comment>
<evidence type="ECO:0000256" key="2">
    <source>
        <dbReference type="ARBA" id="ARBA00022801"/>
    </source>
</evidence>
<reference evidence="10" key="2">
    <citation type="submission" date="2020-09" db="EMBL/GenBank/DDBJ databases">
        <authorList>
            <person name="Sun Q."/>
            <person name="Sedlacek I."/>
        </authorList>
    </citation>
    <scope>NUCLEOTIDE SEQUENCE</scope>
    <source>
        <strain evidence="10">CCM 8711</strain>
    </source>
</reference>
<proteinExistence type="inferred from homology"/>
<evidence type="ECO:0000256" key="5">
    <source>
        <dbReference type="PIRSR" id="PIRSR018168-1"/>
    </source>
</evidence>
<evidence type="ECO:0000256" key="6">
    <source>
        <dbReference type="PIRSR" id="PIRSR018168-2"/>
    </source>
</evidence>
<keyword evidence="4" id="KW-0119">Carbohydrate metabolism</keyword>
<evidence type="ECO:0000256" key="7">
    <source>
        <dbReference type="PIRSR" id="PIRSR018168-3"/>
    </source>
</evidence>
<gene>
    <name evidence="10" type="ORF">GCM10011425_38710</name>
</gene>
<keyword evidence="4" id="KW-0964">Secreted</keyword>
<evidence type="ECO:0000256" key="3">
    <source>
        <dbReference type="ARBA" id="ARBA00023295"/>
    </source>
</evidence>